<dbReference type="Proteomes" id="UP000183053">
    <property type="component" value="Unassembled WGS sequence"/>
</dbReference>
<dbReference type="OrthoDB" id="9774179at2"/>
<dbReference type="InterPro" id="IPR003965">
    <property type="entry name" value="Fatty_acid_synthase"/>
</dbReference>
<dbReference type="PANTHER" id="PTHR43841:SF3">
    <property type="entry name" value="(3R)-HYDROXYACYL-ACP DEHYDRATASE SUBUNIT HADB"/>
    <property type="match status" value="1"/>
</dbReference>
<feature type="domain" description="MaoC-like" evidence="3">
    <location>
        <begin position="193"/>
        <end position="280"/>
    </location>
</feature>
<proteinExistence type="inferred from homology"/>
<evidence type="ECO:0000313" key="4">
    <source>
        <dbReference type="EMBL" id="SDR26768.1"/>
    </source>
</evidence>
<evidence type="ECO:0000256" key="1">
    <source>
        <dbReference type="ARBA" id="ARBA00005254"/>
    </source>
</evidence>
<comment type="similarity">
    <text evidence="1">Belongs to the enoyl-CoA hydratase/isomerase family.</text>
</comment>
<dbReference type="STRING" id="47312.SAMN04489765_4387"/>
<evidence type="ECO:0000313" key="5">
    <source>
        <dbReference type="Proteomes" id="UP000183053"/>
    </source>
</evidence>
<organism evidence="4 5">
    <name type="scientific">Tsukamurella pulmonis</name>
    <dbReference type="NCBI Taxonomy" id="47312"/>
    <lineage>
        <taxon>Bacteria</taxon>
        <taxon>Bacillati</taxon>
        <taxon>Actinomycetota</taxon>
        <taxon>Actinomycetes</taxon>
        <taxon>Mycobacteriales</taxon>
        <taxon>Tsukamurellaceae</taxon>
        <taxon>Tsukamurella</taxon>
    </lineage>
</organism>
<dbReference type="GO" id="GO:0005835">
    <property type="term" value="C:fatty acid synthase complex"/>
    <property type="evidence" value="ECO:0007669"/>
    <property type="project" value="InterPro"/>
</dbReference>
<reference evidence="5" key="1">
    <citation type="submission" date="2016-10" db="EMBL/GenBank/DDBJ databases">
        <authorList>
            <person name="Varghese N."/>
            <person name="Submissions S."/>
        </authorList>
    </citation>
    <scope>NUCLEOTIDE SEQUENCE [LARGE SCALE GENOMIC DNA]</scope>
    <source>
        <strain evidence="5">DSM 44142</strain>
    </source>
</reference>
<accession>A0A1H1HNQ9</accession>
<evidence type="ECO:0000259" key="3">
    <source>
        <dbReference type="Pfam" id="PF01575"/>
    </source>
</evidence>
<dbReference type="RefSeq" id="WP_068531002.1">
    <property type="nucleotide sequence ID" value="NZ_FNLF01000002.1"/>
</dbReference>
<feature type="region of interest" description="Disordered" evidence="2">
    <location>
        <begin position="164"/>
        <end position="186"/>
    </location>
</feature>
<dbReference type="InterPro" id="IPR029069">
    <property type="entry name" value="HotDog_dom_sf"/>
</dbReference>
<evidence type="ECO:0000256" key="2">
    <source>
        <dbReference type="SAM" id="MobiDB-lite"/>
    </source>
</evidence>
<protein>
    <submittedName>
        <fullName evidence="4">Acyl dehydratase</fullName>
    </submittedName>
</protein>
<dbReference type="EMBL" id="FNLF01000002">
    <property type="protein sequence ID" value="SDR26768.1"/>
    <property type="molecule type" value="Genomic_DNA"/>
</dbReference>
<dbReference type="SUPFAM" id="SSF54637">
    <property type="entry name" value="Thioesterase/thiol ester dehydrase-isomerase"/>
    <property type="match status" value="2"/>
</dbReference>
<dbReference type="GO" id="GO:0006633">
    <property type="term" value="P:fatty acid biosynthetic process"/>
    <property type="evidence" value="ECO:0007669"/>
    <property type="project" value="InterPro"/>
</dbReference>
<name>A0A1H1HNQ9_9ACTN</name>
<dbReference type="InterPro" id="IPR002539">
    <property type="entry name" value="MaoC-like_dom"/>
</dbReference>
<dbReference type="PANTHER" id="PTHR43841">
    <property type="entry name" value="3-HYDROXYACYL-THIOESTER DEHYDRATASE HTDX-RELATED"/>
    <property type="match status" value="1"/>
</dbReference>
<dbReference type="AlphaFoldDB" id="A0A1H1HNQ9"/>
<dbReference type="Pfam" id="PF01575">
    <property type="entry name" value="MaoC_dehydratas"/>
    <property type="match status" value="1"/>
</dbReference>
<sequence>MATNVTVLQAPPSSLSVLTRGLRGILPVVGKQGKLTPETVLPDRTVELTVDVDPVRVGEYCEVVGLKNTGEVPVMYLYVLSFPLIMDLFLADDFPAAAVGSVHVENTITRRRRVVPGEQLTLRTSVGNLREHRKGMLIDFTTEFTDAAGDSVASEVSTMLIQQRTSLSGEPSGPAPKEGRPGAPDALLSADGALIRRYAGVSGDRNPIHMSPLGGKAFGFPSSIAHGAWTAAAMLRVVEGHVPDAVIHSVRFGKPVILPARIGLYVARDEATGGTEIVAKDLKKGYPHVTATVTPL</sequence>
<dbReference type="Gene3D" id="3.10.129.10">
    <property type="entry name" value="Hotdog Thioesterase"/>
    <property type="match status" value="1"/>
</dbReference>
<dbReference type="PRINTS" id="PR01483">
    <property type="entry name" value="FASYNTHASE"/>
</dbReference>
<dbReference type="GO" id="GO:0004312">
    <property type="term" value="F:fatty acid synthase activity"/>
    <property type="evidence" value="ECO:0007669"/>
    <property type="project" value="InterPro"/>
</dbReference>
<keyword evidence="5" id="KW-1185">Reference proteome</keyword>
<gene>
    <name evidence="4" type="ORF">SAMN04489765_4387</name>
</gene>